<dbReference type="PANTHER" id="PTHR30521:SF5">
    <property type="entry name" value="BLR4509 PROTEIN"/>
    <property type="match status" value="1"/>
</dbReference>
<comment type="caution">
    <text evidence="8">The sequence shown here is derived from an EMBL/GenBank/DDBJ whole genome shotgun (WGS) entry which is preliminary data.</text>
</comment>
<dbReference type="EMBL" id="JAUSZI010000002">
    <property type="protein sequence ID" value="MDQ1026386.1"/>
    <property type="molecule type" value="Genomic_DNA"/>
</dbReference>
<organism evidence="8 9">
    <name type="scientific">Streptomyces umbrinus</name>
    <dbReference type="NCBI Taxonomy" id="67370"/>
    <lineage>
        <taxon>Bacteria</taxon>
        <taxon>Bacillati</taxon>
        <taxon>Actinomycetota</taxon>
        <taxon>Actinomycetes</taxon>
        <taxon>Kitasatosporales</taxon>
        <taxon>Streptomycetaceae</taxon>
        <taxon>Streptomyces</taxon>
        <taxon>Streptomyces phaeochromogenes group</taxon>
    </lineage>
</organism>
<dbReference type="SUPFAM" id="SSF54909">
    <property type="entry name" value="Dimeric alpha+beta barrel"/>
    <property type="match status" value="1"/>
</dbReference>
<comment type="cofactor">
    <cofactor evidence="1">
        <name>heme b</name>
        <dbReference type="ChEBI" id="CHEBI:60344"/>
    </cofactor>
</comment>
<evidence type="ECO:0000313" key="8">
    <source>
        <dbReference type="EMBL" id="MDQ1026386.1"/>
    </source>
</evidence>
<dbReference type="GO" id="GO:0004601">
    <property type="term" value="F:peroxidase activity"/>
    <property type="evidence" value="ECO:0007669"/>
    <property type="project" value="UniProtKB-KW"/>
</dbReference>
<dbReference type="PANTHER" id="PTHR30521">
    <property type="entry name" value="DEFERROCHELATASE/PEROXIDASE"/>
    <property type="match status" value="1"/>
</dbReference>
<evidence type="ECO:0000256" key="5">
    <source>
        <dbReference type="ARBA" id="ARBA00023004"/>
    </source>
</evidence>
<dbReference type="PROSITE" id="PS51404">
    <property type="entry name" value="DYP_PEROXIDASE"/>
    <property type="match status" value="1"/>
</dbReference>
<dbReference type="InterPro" id="IPR011008">
    <property type="entry name" value="Dimeric_a/b-barrel"/>
</dbReference>
<keyword evidence="2 8" id="KW-0575">Peroxidase</keyword>
<evidence type="ECO:0000256" key="4">
    <source>
        <dbReference type="ARBA" id="ARBA00023002"/>
    </source>
</evidence>
<evidence type="ECO:0000256" key="3">
    <source>
        <dbReference type="ARBA" id="ARBA00022723"/>
    </source>
</evidence>
<gene>
    <name evidence="8" type="ORF">QF035_003968</name>
</gene>
<keyword evidence="3" id="KW-0479">Metal-binding</keyword>
<comment type="similarity">
    <text evidence="6">Belongs to the DyP-type peroxidase family.</text>
</comment>
<name>A0ABU0SS49_9ACTN</name>
<protein>
    <submittedName>
        <fullName evidence="8">Dyp-type peroxidase family</fullName>
    </submittedName>
</protein>
<reference evidence="8 9" key="1">
    <citation type="submission" date="2023-07" db="EMBL/GenBank/DDBJ databases">
        <title>Comparative genomics of wheat-associated soil bacteria to identify genetic determinants of phenazine resistance.</title>
        <authorList>
            <person name="Mouncey N."/>
        </authorList>
    </citation>
    <scope>NUCLEOTIDE SEQUENCE [LARGE SCALE GENOMIC DNA]</scope>
    <source>
        <strain evidence="8 9">V2I4</strain>
    </source>
</reference>
<dbReference type="RefSeq" id="WP_307521702.1">
    <property type="nucleotide sequence ID" value="NZ_JAUSZI010000002.1"/>
</dbReference>
<keyword evidence="9" id="KW-1185">Reference proteome</keyword>
<evidence type="ECO:0000256" key="1">
    <source>
        <dbReference type="ARBA" id="ARBA00001970"/>
    </source>
</evidence>
<evidence type="ECO:0000256" key="2">
    <source>
        <dbReference type="ARBA" id="ARBA00022559"/>
    </source>
</evidence>
<proteinExistence type="inferred from homology"/>
<dbReference type="Pfam" id="PF21105">
    <property type="entry name" value="DyP_N"/>
    <property type="match status" value="1"/>
</dbReference>
<dbReference type="Proteomes" id="UP001230328">
    <property type="component" value="Unassembled WGS sequence"/>
</dbReference>
<feature type="domain" description="DyP dimeric alpha+beta barrel" evidence="7">
    <location>
        <begin position="88"/>
        <end position="175"/>
    </location>
</feature>
<evidence type="ECO:0000259" key="7">
    <source>
        <dbReference type="Pfam" id="PF21105"/>
    </source>
</evidence>
<keyword evidence="4" id="KW-0560">Oxidoreductase</keyword>
<sequence length="485" mass="52237">MPVDLTVPLSWKGASGDADAMLDDLQSNILKPCVREHLHILLLGFTDSPEGAAEARAFLNALASKVKPVRTHLREVDTFKSGGVGGTPYVGVGLTHAGYGKLGLSAQAPADPSFRRGMRDAQTQQDLSDPAVPEWEEPYREEIHAVVLVGDASATAATAEYQLVKALLPPSVRLIGEETGLGMRNADGDGIEHFGYVDGRSQPLFLTEDVDDERRSTDGTSVWNPATALDRVLVADPPASGEVIGSYFVLRKLEQNVRVFRQAEEELANELKLVGSDRDRAGAMVVGRFRDGTPVTLQSAAGPHSPVMNNFDYASDDQAVKCPFQGHIRKTNPRGSGGFEPPENEREHLMARRGQTYGERKDDPAGRDVPLNYRPTGGVGLLFMAFNSDLGNQFEFTQQRWANGSGFPRVPTGTPEPGLDLVIGQGSRPAAVWPLNWGEQGTGPGLGTPAFPQAVTMKGGEYFFMPLLSFLRSLSPTTANTATGI</sequence>
<keyword evidence="5" id="KW-0408">Iron</keyword>
<accession>A0ABU0SS49</accession>
<dbReference type="InterPro" id="IPR006314">
    <property type="entry name" value="Dyp_peroxidase"/>
</dbReference>
<evidence type="ECO:0000313" key="9">
    <source>
        <dbReference type="Proteomes" id="UP001230328"/>
    </source>
</evidence>
<evidence type="ECO:0000256" key="6">
    <source>
        <dbReference type="ARBA" id="ARBA00025737"/>
    </source>
</evidence>
<dbReference type="InterPro" id="IPR049509">
    <property type="entry name" value="DyP_N"/>
</dbReference>